<protein>
    <submittedName>
        <fullName evidence="2">DNA polymerase beta domain protein region</fullName>
    </submittedName>
</protein>
<dbReference type="OrthoDB" id="23323at2157"/>
<dbReference type="Proteomes" id="UP000001137">
    <property type="component" value="Chromosome"/>
</dbReference>
<dbReference type="GeneID" id="5708689"/>
<organism evidence="2 3">
    <name type="scientific">Caldivirga maquilingensis (strain ATCC 700844 / DSM 13496 / JCM 10307 / IC-167)</name>
    <dbReference type="NCBI Taxonomy" id="397948"/>
    <lineage>
        <taxon>Archaea</taxon>
        <taxon>Thermoproteota</taxon>
        <taxon>Thermoprotei</taxon>
        <taxon>Thermoproteales</taxon>
        <taxon>Thermoproteaceae</taxon>
        <taxon>Caldivirga</taxon>
    </lineage>
</organism>
<dbReference type="Pfam" id="PF18765">
    <property type="entry name" value="Polbeta"/>
    <property type="match status" value="1"/>
</dbReference>
<dbReference type="Gene3D" id="3.30.460.10">
    <property type="entry name" value="Beta Polymerase, domain 2"/>
    <property type="match status" value="1"/>
</dbReference>
<dbReference type="HOGENOM" id="CLU_130257_1_1_2"/>
<name>A8M944_CALMQ</name>
<dbReference type="KEGG" id="cma:Cmaq_1438"/>
<dbReference type="SUPFAM" id="SSF81301">
    <property type="entry name" value="Nucleotidyltransferase"/>
    <property type="match status" value="1"/>
</dbReference>
<dbReference type="EMBL" id="CP000852">
    <property type="protein sequence ID" value="ABW02263.1"/>
    <property type="molecule type" value="Genomic_DNA"/>
</dbReference>
<keyword evidence="3" id="KW-1185">Reference proteome</keyword>
<dbReference type="AlphaFoldDB" id="A8M944"/>
<evidence type="ECO:0000313" key="3">
    <source>
        <dbReference type="Proteomes" id="UP000001137"/>
    </source>
</evidence>
<sequence length="129" mass="14903">MTTVFKYYRLNEEERRRVAEKLREVLVTEGVKLAIIFGSFIELGSFRDIDIAVYLEDPGDLDKILRLGVKLEDTIKIPVDVVPIQELPPKLRHKILTKGMVILEEPGMYEALWSQTMDELTIMNTTNTH</sequence>
<feature type="domain" description="Polymerase beta nucleotidyltransferase" evidence="1">
    <location>
        <begin position="20"/>
        <end position="104"/>
    </location>
</feature>
<dbReference type="PANTHER" id="PTHR43852">
    <property type="entry name" value="NUCLEOTIDYLTRANSFERASE"/>
    <property type="match status" value="1"/>
</dbReference>
<dbReference type="RefSeq" id="WP_012186482.1">
    <property type="nucleotide sequence ID" value="NC_009954.1"/>
</dbReference>
<dbReference type="CDD" id="cd05403">
    <property type="entry name" value="NT_KNTase_like"/>
    <property type="match status" value="1"/>
</dbReference>
<accession>A8M944</accession>
<dbReference type="InterPro" id="IPR043519">
    <property type="entry name" value="NT_sf"/>
</dbReference>
<dbReference type="InterPro" id="IPR052930">
    <property type="entry name" value="TA_antitoxin_MntA"/>
</dbReference>
<evidence type="ECO:0000313" key="2">
    <source>
        <dbReference type="EMBL" id="ABW02263.1"/>
    </source>
</evidence>
<dbReference type="PANTHER" id="PTHR43852:SF3">
    <property type="entry name" value="NUCLEOTIDYLTRANSFERASE"/>
    <property type="match status" value="1"/>
</dbReference>
<gene>
    <name evidence="2" type="ordered locus">Cmaq_1438</name>
</gene>
<evidence type="ECO:0000259" key="1">
    <source>
        <dbReference type="Pfam" id="PF18765"/>
    </source>
</evidence>
<dbReference type="eggNOG" id="arCOG02106">
    <property type="taxonomic scope" value="Archaea"/>
</dbReference>
<dbReference type="InterPro" id="IPR041633">
    <property type="entry name" value="Polbeta"/>
</dbReference>
<dbReference type="STRING" id="397948.Cmaq_1438"/>
<reference evidence="2 3" key="1">
    <citation type="submission" date="2007-10" db="EMBL/GenBank/DDBJ databases">
        <title>Complete sequence of Caldivirga maquilingensis IC-167.</title>
        <authorList>
            <consortium name="US DOE Joint Genome Institute"/>
            <person name="Copeland A."/>
            <person name="Lucas S."/>
            <person name="Lapidus A."/>
            <person name="Barry K."/>
            <person name="Glavina del Rio T."/>
            <person name="Dalin E."/>
            <person name="Tice H."/>
            <person name="Pitluck S."/>
            <person name="Saunders E."/>
            <person name="Brettin T."/>
            <person name="Bruce D."/>
            <person name="Detter J.C."/>
            <person name="Han C."/>
            <person name="Schmutz J."/>
            <person name="Larimer F."/>
            <person name="Land M."/>
            <person name="Hauser L."/>
            <person name="Kyrpides N."/>
            <person name="Ivanova N."/>
            <person name="Biddle J.F."/>
            <person name="Zhang Z."/>
            <person name="Fitz-Gibbon S.T."/>
            <person name="Lowe T.M."/>
            <person name="Saltikov C."/>
            <person name="House C.H."/>
            <person name="Richardson P."/>
        </authorList>
    </citation>
    <scope>NUCLEOTIDE SEQUENCE [LARGE SCALE GENOMIC DNA]</scope>
    <source>
        <strain evidence="3">ATCC 700844 / DSM 13496 / JCM 10307 / IC-167</strain>
    </source>
</reference>
<proteinExistence type="predicted"/>